<evidence type="ECO:0000313" key="38">
    <source>
        <dbReference type="EMBL" id="KKH43631.1"/>
    </source>
</evidence>
<dbReference type="EMBL" id="JJQJ01000105">
    <property type="protein sequence ID" value="KKH49202.1"/>
    <property type="molecule type" value="Genomic_DNA"/>
</dbReference>
<evidence type="ECO:0000313" key="87">
    <source>
        <dbReference type="Proteomes" id="UP000034450"/>
    </source>
</evidence>
<evidence type="ECO:0000313" key="21">
    <source>
        <dbReference type="EMBL" id="KKG82283.1"/>
    </source>
</evidence>
<dbReference type="EMBL" id="JJPG01000126">
    <property type="protein sequence ID" value="KKG49088.1"/>
    <property type="molecule type" value="Genomic_DNA"/>
</dbReference>
<dbReference type="EMBL" id="JJPW01000005">
    <property type="protein sequence ID" value="KKH04150.1"/>
    <property type="molecule type" value="Genomic_DNA"/>
</dbReference>
<dbReference type="EMBL" id="JJQZ01000071">
    <property type="protein sequence ID" value="KKH96590.1"/>
    <property type="molecule type" value="Genomic_DNA"/>
</dbReference>
<evidence type="ECO:0000313" key="56">
    <source>
        <dbReference type="EMBL" id="QCR15107.1"/>
    </source>
</evidence>
<evidence type="ECO:0000313" key="62">
    <source>
        <dbReference type="Proteomes" id="UP000033889"/>
    </source>
</evidence>
<evidence type="ECO:0000313" key="27">
    <source>
        <dbReference type="EMBL" id="KKH09715.1"/>
    </source>
</evidence>
<evidence type="ECO:0000313" key="85">
    <source>
        <dbReference type="Proteomes" id="UP000034409"/>
    </source>
</evidence>
<evidence type="ECO:0000313" key="25">
    <source>
        <dbReference type="EMBL" id="KKH02014.1"/>
    </source>
</evidence>
<dbReference type="EMBL" id="JJQA01000020">
    <property type="protein sequence ID" value="KKH19979.1"/>
    <property type="molecule type" value="Genomic_DNA"/>
</dbReference>
<evidence type="ECO:0000313" key="1">
    <source>
        <dbReference type="EMBL" id="KKG01908.1"/>
    </source>
</evidence>
<dbReference type="Proteomes" id="UP000034597">
    <property type="component" value="Unassembled WGS sequence"/>
</dbReference>
<evidence type="ECO:0000313" key="81">
    <source>
        <dbReference type="Proteomes" id="UP000034279"/>
    </source>
</evidence>
<dbReference type="Proteomes" id="UP000034001">
    <property type="component" value="Unassembled WGS sequence"/>
</dbReference>
<dbReference type="Proteomes" id="UP000034657">
    <property type="component" value="Unassembled WGS sequence"/>
</dbReference>
<dbReference type="EMBL" id="JJQB01000002">
    <property type="protein sequence ID" value="KKH23996.1"/>
    <property type="molecule type" value="Genomic_DNA"/>
</dbReference>
<dbReference type="EMBL" id="JJOT01000068">
    <property type="protein sequence ID" value="KKG01908.1"/>
    <property type="molecule type" value="Genomic_DNA"/>
</dbReference>
<evidence type="ECO:0000313" key="10">
    <source>
        <dbReference type="EMBL" id="KKG49088.1"/>
    </source>
</evidence>
<evidence type="ECO:0000313" key="103">
    <source>
        <dbReference type="Proteomes" id="UP000034842"/>
    </source>
</evidence>
<dbReference type="EMBL" id="JJPD01000047">
    <property type="protein sequence ID" value="KKG43989.1"/>
    <property type="molecule type" value="Genomic_DNA"/>
</dbReference>
<dbReference type="Proteomes" id="UP000034232">
    <property type="component" value="Unassembled WGS sequence"/>
</dbReference>
<dbReference type="Proteomes" id="UP000034468">
    <property type="component" value="Unassembled WGS sequence"/>
</dbReference>
<dbReference type="EMBL" id="JJPY01000048">
    <property type="protein sequence ID" value="KKH09715.1"/>
    <property type="molecule type" value="Genomic_DNA"/>
</dbReference>
<dbReference type="EMBL" id="JJPK01000039">
    <property type="protein sequence ID" value="KKG63352.1"/>
    <property type="molecule type" value="Genomic_DNA"/>
</dbReference>
<evidence type="ECO:0000313" key="88">
    <source>
        <dbReference type="Proteomes" id="UP000034468"/>
    </source>
</evidence>
<evidence type="ECO:0000313" key="58">
    <source>
        <dbReference type="Proteomes" id="UP000033835"/>
    </source>
</evidence>
<dbReference type="Proteomes" id="UP000034040">
    <property type="component" value="Unassembled WGS sequence"/>
</dbReference>
<evidence type="ECO:0000313" key="4">
    <source>
        <dbReference type="EMBL" id="KKG07529.1"/>
    </source>
</evidence>
<dbReference type="EMBL" id="JJQG01000114">
    <property type="protein sequence ID" value="KKH36770.1"/>
    <property type="molecule type" value="Genomic_DNA"/>
</dbReference>
<evidence type="ECO:0000313" key="99">
    <source>
        <dbReference type="Proteomes" id="UP000034733"/>
    </source>
</evidence>
<dbReference type="EMBL" id="JJPS01000171">
    <property type="protein sequence ID" value="KKG87201.1"/>
    <property type="molecule type" value="Genomic_DNA"/>
</dbReference>
<dbReference type="RefSeq" id="WP_048038233.1">
    <property type="nucleotide sequence ID" value="NZ_JBLVWA010000008.1"/>
</dbReference>
<evidence type="ECO:0000313" key="100">
    <source>
        <dbReference type="Proteomes" id="UP000034758"/>
    </source>
</evidence>
<evidence type="ECO:0000313" key="51">
    <source>
        <dbReference type="EMBL" id="KKH87018.1"/>
    </source>
</evidence>
<evidence type="ECO:0000313" key="74">
    <source>
        <dbReference type="Proteomes" id="UP000034188"/>
    </source>
</evidence>
<evidence type="ECO:0000313" key="41">
    <source>
        <dbReference type="EMBL" id="KKH55145.1"/>
    </source>
</evidence>
<dbReference type="EMBL" id="JJPO01000142">
    <property type="protein sequence ID" value="KKG69878.1"/>
    <property type="molecule type" value="Genomic_DNA"/>
</dbReference>
<sequence length="86" mass="9908">MILIFNFQDAGQKDCPNLPVIYKPFDRYRPGRECLYPGAFLLKMALEYGHPDSQALKNLLFDAQDYMINFRKSGELHPSDGFDSFA</sequence>
<evidence type="ECO:0000313" key="94">
    <source>
        <dbReference type="Proteomes" id="UP000034657"/>
    </source>
</evidence>
<reference evidence="56 110" key="2">
    <citation type="submission" date="2018-05" db="EMBL/GenBank/DDBJ databases">
        <title>Methanosarcina gilichinskyana sp. nov., a novel methanogenic archaeon isolated from Holocene permafrost, North East Russia.</title>
        <authorList>
            <person name="Oshurkova V."/>
            <person name="Meer M."/>
            <person name="Bochkareva O."/>
            <person name="Shcherbakova V."/>
        </authorList>
    </citation>
    <scope>NUCLEOTIDE SEQUENCE [LARGE SCALE GENOMIC DNA]</scope>
    <source>
        <strain evidence="56 110">JL01</strain>
    </source>
</reference>
<dbReference type="Proteomes" id="UP000033889">
    <property type="component" value="Unassembled WGS sequence"/>
</dbReference>
<evidence type="ECO:0000313" key="57">
    <source>
        <dbReference type="Proteomes" id="UP000033814"/>
    </source>
</evidence>
<evidence type="ECO:0000313" key="101">
    <source>
        <dbReference type="Proteomes" id="UP000034817"/>
    </source>
</evidence>
<dbReference type="Proteomes" id="UP000034142">
    <property type="component" value="Unassembled WGS sequence"/>
</dbReference>
<dbReference type="EMBL" id="JJQX01000007">
    <property type="protein sequence ID" value="KKH99982.1"/>
    <property type="molecule type" value="Genomic_DNA"/>
</dbReference>
<dbReference type="Proteomes" id="UP000034253">
    <property type="component" value="Unassembled WGS sequence"/>
</dbReference>
<evidence type="ECO:0000313" key="96">
    <source>
        <dbReference type="Proteomes" id="UP000034668"/>
    </source>
</evidence>
<evidence type="ECO:0000313" key="83">
    <source>
        <dbReference type="Proteomes" id="UP000034338"/>
    </source>
</evidence>
<evidence type="ECO:0000313" key="71">
    <source>
        <dbReference type="Proteomes" id="UP000034142"/>
    </source>
</evidence>
<evidence type="ECO:0000313" key="17">
    <source>
        <dbReference type="EMBL" id="KKG74142.1"/>
    </source>
</evidence>
<dbReference type="Proteomes" id="UP000034577">
    <property type="component" value="Unassembled WGS sequence"/>
</dbReference>
<evidence type="ECO:0000313" key="52">
    <source>
        <dbReference type="EMBL" id="KKH96590.1"/>
    </source>
</evidence>
<dbReference type="Proteomes" id="UP000034152">
    <property type="component" value="Unassembled WGS sequence"/>
</dbReference>
<evidence type="ECO:0000313" key="48">
    <source>
        <dbReference type="EMBL" id="KKH79025.1"/>
    </source>
</evidence>
<evidence type="ECO:0000313" key="32">
    <source>
        <dbReference type="EMBL" id="KKH23996.1"/>
    </source>
</evidence>
<evidence type="ECO:0000313" key="82">
    <source>
        <dbReference type="Proteomes" id="UP000034298"/>
    </source>
</evidence>
<dbReference type="EMBL" id="JJQT01000221">
    <property type="protein sequence ID" value="KKH73510.1"/>
    <property type="molecule type" value="Genomic_DNA"/>
</dbReference>
<dbReference type="Proteomes" id="UP000034424">
    <property type="component" value="Unassembled WGS sequence"/>
</dbReference>
<proteinExistence type="predicted"/>
<evidence type="ECO:0000313" key="102">
    <source>
        <dbReference type="Proteomes" id="UP000034820"/>
    </source>
</evidence>
<evidence type="ECO:0000313" key="2">
    <source>
        <dbReference type="EMBL" id="KKG02449.1"/>
    </source>
</evidence>
<dbReference type="EMBL" id="JJQW01000086">
    <property type="protein sequence ID" value="KKH87018.1"/>
    <property type="molecule type" value="Genomic_DNA"/>
</dbReference>
<evidence type="ECO:0000313" key="92">
    <source>
        <dbReference type="Proteomes" id="UP000034578"/>
    </source>
</evidence>
<evidence type="ECO:0000313" key="69">
    <source>
        <dbReference type="Proteomes" id="UP000034064"/>
    </source>
</evidence>
<dbReference type="Proteomes" id="UP000034950">
    <property type="component" value="Unassembled WGS sequence"/>
</dbReference>
<evidence type="ECO:0000313" key="33">
    <source>
        <dbReference type="EMBL" id="KKH27185.1"/>
    </source>
</evidence>
<dbReference type="Proteomes" id="UP000034733">
    <property type="component" value="Unassembled WGS sequence"/>
</dbReference>
<evidence type="ECO:0000313" key="9">
    <source>
        <dbReference type="EMBL" id="KKG48360.1"/>
    </source>
</evidence>
<evidence type="ECO:0000313" key="6">
    <source>
        <dbReference type="EMBL" id="KKG36812.1"/>
    </source>
</evidence>
<dbReference type="EMBL" id="JJPX01000049">
    <property type="protein sequence ID" value="KKH12078.1"/>
    <property type="molecule type" value="Genomic_DNA"/>
</dbReference>
<evidence type="ECO:0000313" key="70">
    <source>
        <dbReference type="Proteomes" id="UP000034074"/>
    </source>
</evidence>
<evidence type="ECO:0000313" key="66">
    <source>
        <dbReference type="Proteomes" id="UP000034021"/>
    </source>
</evidence>
<dbReference type="Proteomes" id="UP000034188">
    <property type="component" value="Unassembled WGS sequence"/>
</dbReference>
<dbReference type="Proteomes" id="UP000034937">
    <property type="component" value="Unassembled WGS sequence"/>
</dbReference>
<evidence type="ECO:0000313" key="59">
    <source>
        <dbReference type="Proteomes" id="UP000033864"/>
    </source>
</evidence>
<dbReference type="EMBL" id="JJPB01000004">
    <property type="protein sequence ID" value="KKG35222.1"/>
    <property type="molecule type" value="Genomic_DNA"/>
</dbReference>
<evidence type="ECO:0000313" key="44">
    <source>
        <dbReference type="EMBL" id="KKH67764.1"/>
    </source>
</evidence>
<evidence type="ECO:0000313" key="46">
    <source>
        <dbReference type="EMBL" id="KKH73510.1"/>
    </source>
</evidence>
<dbReference type="EMBL" id="JJPF01000080">
    <property type="protein sequence ID" value="KKG42575.1"/>
    <property type="molecule type" value="Genomic_DNA"/>
</dbReference>
<evidence type="ECO:0000313" key="11">
    <source>
        <dbReference type="EMBL" id="KKG50282.1"/>
    </source>
</evidence>
<evidence type="ECO:0000313" key="18">
    <source>
        <dbReference type="EMBL" id="KKG78463.1"/>
    </source>
</evidence>
<evidence type="ECO:0000313" key="16">
    <source>
        <dbReference type="EMBL" id="KKG69878.1"/>
    </source>
</evidence>
<dbReference type="Proteomes" id="UP000034195">
    <property type="component" value="Unassembled WGS sequence"/>
</dbReference>
<dbReference type="Proteomes" id="UP000034944">
    <property type="component" value="Unassembled WGS sequence"/>
</dbReference>
<dbReference type="Proteomes" id="UP000034921">
    <property type="component" value="Unassembled WGS sequence"/>
</dbReference>
<evidence type="ECO:0000313" key="14">
    <source>
        <dbReference type="EMBL" id="KKG62174.1"/>
    </source>
</evidence>
<dbReference type="EMBL" id="JJQD01000009">
    <property type="protein sequence ID" value="KKH33104.1"/>
    <property type="molecule type" value="Genomic_DNA"/>
</dbReference>
<dbReference type="Proteomes" id="UP000033933">
    <property type="component" value="Unassembled WGS sequence"/>
</dbReference>
<evidence type="ECO:0000313" key="34">
    <source>
        <dbReference type="EMBL" id="KKH33104.1"/>
    </source>
</evidence>
<dbReference type="EMBL" id="JJQI01000094">
    <property type="protein sequence ID" value="KKH37265.1"/>
    <property type="molecule type" value="Genomic_DNA"/>
</dbReference>
<dbReference type="EMBL" id="JJPU01000086">
    <property type="protein sequence ID" value="KKG97722.1"/>
    <property type="molecule type" value="Genomic_DNA"/>
</dbReference>
<dbReference type="Proteomes" id="UP000034667">
    <property type="component" value="Unassembled WGS sequence"/>
</dbReference>
<evidence type="ECO:0000313" key="20">
    <source>
        <dbReference type="EMBL" id="KKG79994.1"/>
    </source>
</evidence>
<dbReference type="EMBL" id="JJQV01000005">
    <property type="protein sequence ID" value="KKH86791.1"/>
    <property type="molecule type" value="Genomic_DNA"/>
</dbReference>
<evidence type="ECO:0000313" key="76">
    <source>
        <dbReference type="Proteomes" id="UP000034227"/>
    </source>
</evidence>
<evidence type="ECO:0000313" key="26">
    <source>
        <dbReference type="EMBL" id="KKH04150.1"/>
    </source>
</evidence>
<evidence type="ECO:0000313" key="65">
    <source>
        <dbReference type="Proteomes" id="UP000034001"/>
    </source>
</evidence>
<dbReference type="Proteomes" id="UP000034338">
    <property type="component" value="Unassembled WGS sequence"/>
</dbReference>
<dbReference type="EMBL" id="JJPN01000040">
    <property type="protein sequence ID" value="KKG74142.1"/>
    <property type="molecule type" value="Genomic_DNA"/>
</dbReference>
<dbReference type="Proteomes" id="UP000034047">
    <property type="component" value="Unassembled WGS sequence"/>
</dbReference>
<dbReference type="Proteomes" id="UP000033864">
    <property type="component" value="Unassembled WGS sequence"/>
</dbReference>
<dbReference type="EMBL" id="JJPM01000031">
    <property type="protein sequence ID" value="KKG79994.1"/>
    <property type="molecule type" value="Genomic_DNA"/>
</dbReference>
<dbReference type="EMBL" id="JJPI01000141">
    <property type="protein sequence ID" value="KKG50282.1"/>
    <property type="molecule type" value="Genomic_DNA"/>
</dbReference>
<dbReference type="Proteomes" id="UP000033885">
    <property type="component" value="Unassembled WGS sequence"/>
</dbReference>
<evidence type="ECO:0000313" key="106">
    <source>
        <dbReference type="Proteomes" id="UP000034925"/>
    </source>
</evidence>
<evidence type="ECO:0000313" key="93">
    <source>
        <dbReference type="Proteomes" id="UP000034597"/>
    </source>
</evidence>
<dbReference type="Proteomes" id="UP000034547">
    <property type="component" value="Unassembled WGS sequence"/>
</dbReference>
<dbReference type="EMBL" id="JJOR01000111">
    <property type="protein sequence ID" value="KKG02449.1"/>
    <property type="molecule type" value="Genomic_DNA"/>
</dbReference>
<dbReference type="Proteomes" id="UP000033835">
    <property type="component" value="Unassembled WGS sequence"/>
</dbReference>
<evidence type="ECO:0000313" key="108">
    <source>
        <dbReference type="Proteomes" id="UP000034944"/>
    </source>
</evidence>
<evidence type="ECO:0000313" key="61">
    <source>
        <dbReference type="Proteomes" id="UP000033885"/>
    </source>
</evidence>
<dbReference type="Proteomes" id="UP000034672">
    <property type="component" value="Unassembled WGS sequence"/>
</dbReference>
<evidence type="ECO:0000313" key="50">
    <source>
        <dbReference type="EMBL" id="KKH86791.1"/>
    </source>
</evidence>
<dbReference type="Proteomes" id="UP000034151">
    <property type="component" value="Unassembled WGS sequence"/>
</dbReference>
<evidence type="ECO:0000313" key="3">
    <source>
        <dbReference type="EMBL" id="KKG03282.1"/>
    </source>
</evidence>
<evidence type="ECO:0000313" key="29">
    <source>
        <dbReference type="EMBL" id="KKH13198.1"/>
    </source>
</evidence>
<dbReference type="EMBL" id="JJPV01000036">
    <property type="protein sequence ID" value="KKH02014.1"/>
    <property type="molecule type" value="Genomic_DNA"/>
</dbReference>
<evidence type="ECO:0000313" key="19">
    <source>
        <dbReference type="EMBL" id="KKG78564.1"/>
    </source>
</evidence>
<dbReference type="EMBL" id="JJPZ01000034">
    <property type="protein sequence ID" value="KKH13198.1"/>
    <property type="molecule type" value="Genomic_DNA"/>
</dbReference>
<dbReference type="EMBL" id="JJOS01000054">
    <property type="protein sequence ID" value="KKG03282.1"/>
    <property type="molecule type" value="Genomic_DNA"/>
</dbReference>
<dbReference type="EMBL" id="JJPP01000105">
    <property type="protein sequence ID" value="KKG78463.1"/>
    <property type="molecule type" value="Genomic_DNA"/>
</dbReference>
<dbReference type="Proteomes" id="UP000034820">
    <property type="component" value="Unassembled WGS sequence"/>
</dbReference>
<evidence type="ECO:0000313" key="35">
    <source>
        <dbReference type="EMBL" id="KKH34922.1"/>
    </source>
</evidence>
<dbReference type="PATRIC" id="fig|2209.39.peg.4078"/>
<dbReference type="EMBL" id="JJPQ01000151">
    <property type="protein sequence ID" value="KKG78564.1"/>
    <property type="molecule type" value="Genomic_DNA"/>
</dbReference>
<dbReference type="Proteomes" id="UP000034279">
    <property type="component" value="Unassembled WGS sequence"/>
</dbReference>
<evidence type="ECO:0000313" key="91">
    <source>
        <dbReference type="Proteomes" id="UP000034577"/>
    </source>
</evidence>
<dbReference type="EMBL" id="JJRA01000070">
    <property type="protein sequence ID" value="KKI04093.1"/>
    <property type="molecule type" value="Genomic_DNA"/>
</dbReference>
<evidence type="ECO:0000313" key="64">
    <source>
        <dbReference type="Proteomes" id="UP000033987"/>
    </source>
</evidence>
<dbReference type="Proteomes" id="UP000034298">
    <property type="component" value="Unassembled WGS sequence"/>
</dbReference>
<dbReference type="Proteomes" id="UP000034227">
    <property type="component" value="Unassembled WGS sequence"/>
</dbReference>
<evidence type="ECO:0000313" key="89">
    <source>
        <dbReference type="Proteomes" id="UP000034547"/>
    </source>
</evidence>
<evidence type="ECO:0000313" key="72">
    <source>
        <dbReference type="Proteomes" id="UP000034151"/>
    </source>
</evidence>
<dbReference type="Proteomes" id="UP000034566">
    <property type="component" value="Unassembled WGS sequence"/>
</dbReference>
<dbReference type="EMBL" id="JJQU01000256">
    <property type="protein sequence ID" value="KKH79639.1"/>
    <property type="molecule type" value="Genomic_DNA"/>
</dbReference>
<keyword evidence="92" id="KW-1185">Reference proteome</keyword>
<evidence type="ECO:0000313" key="49">
    <source>
        <dbReference type="EMBL" id="KKH79639.1"/>
    </source>
</evidence>
<evidence type="ECO:0000313" key="77">
    <source>
        <dbReference type="Proteomes" id="UP000034232"/>
    </source>
</evidence>
<evidence type="ECO:0000313" key="95">
    <source>
        <dbReference type="Proteomes" id="UP000034667"/>
    </source>
</evidence>
<organism evidence="4 68">
    <name type="scientific">Methanosarcina mazei</name>
    <name type="common">Methanosarcina frisia</name>
    <dbReference type="NCBI Taxonomy" id="2209"/>
    <lineage>
        <taxon>Archaea</taxon>
        <taxon>Methanobacteriati</taxon>
        <taxon>Methanobacteriota</taxon>
        <taxon>Stenosarchaea group</taxon>
        <taxon>Methanomicrobia</taxon>
        <taxon>Methanosarcinales</taxon>
        <taxon>Methanosarcinaceae</taxon>
        <taxon>Methanosarcina</taxon>
    </lineage>
</organism>
<dbReference type="EMBL" id="JJQQ01000066">
    <property type="protein sequence ID" value="KKH67764.1"/>
    <property type="molecule type" value="Genomic_DNA"/>
</dbReference>
<evidence type="ECO:0000313" key="43">
    <source>
        <dbReference type="EMBL" id="KKH60733.1"/>
    </source>
</evidence>
<dbReference type="Proteomes" id="UP000034074">
    <property type="component" value="Unassembled WGS sequence"/>
</dbReference>
<dbReference type="AlphaFoldDB" id="A0A0F8CRI6"/>
<dbReference type="Proteomes" id="UP000033814">
    <property type="component" value="Unassembled WGS sequence"/>
</dbReference>
<evidence type="ECO:0000313" key="23">
    <source>
        <dbReference type="EMBL" id="KKG89729.1"/>
    </source>
</evidence>
<dbReference type="Proteomes" id="UP000033878">
    <property type="component" value="Unassembled WGS sequence"/>
</dbReference>
<dbReference type="EMBL" id="JJQK01000066">
    <property type="protein sequence ID" value="KKH53965.1"/>
    <property type="molecule type" value="Genomic_DNA"/>
</dbReference>
<evidence type="ECO:0000313" key="8">
    <source>
        <dbReference type="EMBL" id="KKG43989.1"/>
    </source>
</evidence>
<dbReference type="Proteomes" id="UP000034450">
    <property type="component" value="Unassembled WGS sequence"/>
</dbReference>
<dbReference type="EMBL" id="JJPJ01000091">
    <property type="protein sequence ID" value="KKG60964.1"/>
    <property type="molecule type" value="Genomic_DNA"/>
</dbReference>
<evidence type="ECO:0000313" key="22">
    <source>
        <dbReference type="EMBL" id="KKG87201.1"/>
    </source>
</evidence>
<dbReference type="EMBL" id="JJPC01000034">
    <property type="protein sequence ID" value="KKG36812.1"/>
    <property type="molecule type" value="Genomic_DNA"/>
</dbReference>
<evidence type="ECO:0000313" key="98">
    <source>
        <dbReference type="Proteomes" id="UP000034692"/>
    </source>
</evidence>
<evidence type="ECO:0000313" key="15">
    <source>
        <dbReference type="EMBL" id="KKG63352.1"/>
    </source>
</evidence>
<dbReference type="EMBL" id="JJQH01000028">
    <property type="protein sequence ID" value="KKH43631.1"/>
    <property type="molecule type" value="Genomic_DNA"/>
</dbReference>
<evidence type="ECO:0000313" key="60">
    <source>
        <dbReference type="Proteomes" id="UP000033878"/>
    </source>
</evidence>
<evidence type="ECO:0000313" key="55">
    <source>
        <dbReference type="EMBL" id="KKI06290.1"/>
    </source>
</evidence>
<evidence type="ECO:0000313" key="75">
    <source>
        <dbReference type="Proteomes" id="UP000034195"/>
    </source>
</evidence>
<dbReference type="EMBL" id="JJQF01000002">
    <property type="protein sequence ID" value="KKH34922.1"/>
    <property type="molecule type" value="Genomic_DNA"/>
</dbReference>
<evidence type="ECO:0000313" key="80">
    <source>
        <dbReference type="Proteomes" id="UP000034259"/>
    </source>
</evidence>
<evidence type="ECO:0000313" key="37">
    <source>
        <dbReference type="EMBL" id="KKH37265.1"/>
    </source>
</evidence>
<dbReference type="Proteomes" id="UP000034842">
    <property type="component" value="Unassembled WGS sequence"/>
</dbReference>
<evidence type="ECO:0000313" key="104">
    <source>
        <dbReference type="Proteomes" id="UP000034872"/>
    </source>
</evidence>
<reference evidence="57 58" key="1">
    <citation type="journal article" date="2015" name="ISME J.">
        <title>Genomic and phenotypic differentiation among Methanosarcina mazei populations from Columbia River sediment.</title>
        <authorList>
            <person name="Youngblut N.D."/>
            <person name="Wirth J.S."/>
            <person name="Henriksen J.R."/>
            <person name="Smith M."/>
            <person name="Simon H."/>
            <person name="Metcalf W.W."/>
            <person name="Whitaker R.J."/>
        </authorList>
    </citation>
    <scope>NUCLEOTIDE SEQUENCE [LARGE SCALE GENOMIC DNA]</scope>
    <source>
        <strain evidence="30 69">1.F.A.1A.3</strain>
        <strain evidence="32 99">1.F.A.1B.3</strain>
        <strain evidence="31 64">1.F.A.1B.4</strain>
        <strain evidence="34 76">1.F.A.2.8</strain>
        <strain evidence="33 105">1.F.M.0.5</strain>
        <strain evidence="35 83">1.H.A.0.1</strain>
        <strain evidence="36 100">1.H.A.1A.1</strain>
        <strain evidence="38 66">1.H.A.1A.3</strain>
        <strain evidence="37 97">1.H.A.1A.4</strain>
        <strain evidence="39 59">1.H.A.1A.6</strain>
        <strain evidence="40 80">1.H.A.2.1</strain>
        <strain evidence="41 77">1.H.A.2.3</strain>
        <strain evidence="43 87">1.H.A.2.6</strain>
        <strain evidence="42 98">1.H.A.2.7</strain>
        <strain evidence="45">1.H.A.2.8</strain>
        <strain evidence="44 63">1.H.M.0.1</strain>
        <strain evidence="48 106">1.H.M.1A.1</strain>
        <strain evidence="47 67">1.H.M.1A.2</strain>
        <strain evidence="46 103">1.H.M.1A.3</strain>
        <strain evidence="49 73">1.H.M.2.1</strain>
        <strain evidence="50 57">1.H.M.2.2</strain>
        <strain evidence="51 107">1.H.M.2.3</strain>
        <strain evidence="53 96">1.H.M.2.4</strain>
        <strain evidence="52 104">1.H.T.2.1</strain>
        <strain evidence="54 61">1.H.T.2.3</strain>
        <strain evidence="55 89">1.H.T.2.5</strain>
        <strain evidence="2 71">2.F.A.2.3</strain>
        <strain evidence="3 92">2.F.A.2.4</strain>
        <strain evidence="1 93">2.F.T.0.2</strain>
        <strain evidence="4 68">2.F.T.2.6</strain>
        <strain evidence="5 60">3.F.A.1A.3</strain>
        <strain evidence="6 82">3.F.A.1B.1</strain>
        <strain evidence="8 91">3.F.A.2.12</strain>
        <strain evidence="9 95">3.F.A.2.3</strain>
        <strain evidence="7 72">3.F.A.2.5</strain>
        <strain evidence="10 75">3.F.A.2.6</strain>
        <strain evidence="12 78">3.F.A.2.7</strain>
        <strain evidence="11 74">3.F.T.1A.1</strain>
        <strain evidence="13 81">3.F.T.1A.2</strain>
        <strain evidence="15 90">3.F.T.1A.4</strain>
        <strain evidence="14 86">3.F.T.2.1</strain>
        <strain evidence="20">3.H.A.1A.1</strain>
        <strain evidence="17 70">3.H.A.1A.2</strain>
        <strain evidence="16 65">3.H.A.2.1</strain>
        <strain evidence="18 101">3.H.A.2.4</strain>
        <strain evidence="19 62">3.H.A.2.5</strain>
        <strain evidence="21 109">3.H.A.2.6</strain>
        <strain evidence="22 85">3.H.A.2.8</strain>
        <strain evidence="23 94">3.H.M.1A.1</strain>
        <strain evidence="24 88">3.H.M.1B.1</strain>
        <strain evidence="25 58">3.H.M.1B.2</strain>
        <strain evidence="26 79">3.H.M.1B.5</strain>
        <strain evidence="28 84">3.H.M.2.7</strain>
        <strain evidence="27 102">3.H.T.1A.1</strain>
        <strain evidence="29 108">3.H.T.1A.2</strain>
    </source>
</reference>
<gene>
    <name evidence="56" type="ORF">DKM28_02710</name>
    <name evidence="6" type="ORF">DU30_05165</name>
    <name evidence="2" type="ORF">DU31_05175</name>
    <name evidence="11" type="ORF">DU33_11085</name>
    <name evidence="4" type="ORF">DU34_14970</name>
    <name evidence="8" type="ORF">DU35_03425</name>
    <name evidence="12" type="ORF">DU36_17555</name>
    <name evidence="35" type="ORF">DU37_12295</name>
    <name evidence="10" type="ORF">DU38_15975</name>
    <name evidence="7" type="ORF">DU39_18870</name>
    <name evidence="1" type="ORF">DU40_11370</name>
    <name evidence="9" type="ORF">DU41_17415</name>
    <name evidence="28" type="ORF">DU42_08800</name>
    <name evidence="20" type="ORF">DU43_10005</name>
    <name evidence="30" type="ORF">DU44_18110</name>
    <name evidence="15" type="ORF">DU45_15500</name>
    <name evidence="17" type="ORF">DU46_14730</name>
    <name evidence="3" type="ORF">DU47_17290</name>
    <name evidence="32" type="ORF">DU48_03355</name>
    <name evidence="5" type="ORF">DU49_17785</name>
    <name evidence="38" type="ORF">DU50_00830</name>
    <name evidence="27" type="ORF">DU51_15125</name>
    <name evidence="36" type="ORF">DU54_07625</name>
    <name evidence="18" type="ORF">DU55_11855</name>
    <name evidence="26" type="ORF">DU56_16780</name>
    <name evidence="21" type="ORF">DU57_08145</name>
    <name evidence="34" type="ORF">DU58_18685</name>
    <name evidence="22" type="ORF">DU59_00705</name>
    <name evidence="33" type="ORF">DU60_17425</name>
    <name evidence="19" type="ORF">DU61_16640</name>
    <name evidence="29" type="ORF">DU62_14650</name>
    <name evidence="16" type="ORF">DU63_12695</name>
    <name evidence="13" type="ORF">DU64_10195</name>
    <name evidence="31" type="ORF">DU65_17195</name>
    <name evidence="24" type="ORF">DU66_14825</name>
    <name evidence="14" type="ORF">DU67_18920</name>
    <name evidence="25" type="ORF">DU68_10035</name>
    <name evidence="23" type="ORF">DU69_12680</name>
    <name evidence="37" type="ORF">DU71_09025</name>
    <name evidence="40" type="ORF">DU72_15155</name>
    <name evidence="45" type="ORF">DU73_16035</name>
    <name evidence="43" type="ORF">DU74_09775</name>
    <name evidence="42" type="ORF">DU75_05520</name>
    <name evidence="41" type="ORF">DU76_05410</name>
    <name evidence="47" type="ORF">DU77_04585</name>
    <name evidence="46" type="ORF">DU78_03380</name>
    <name evidence="53" type="ORF">DU79_00625</name>
    <name evidence="49" type="ORF">DU80_17275</name>
    <name evidence="54" type="ORF">DU81_04085</name>
    <name evidence="50" type="ORF">DU82_12715</name>
    <name evidence="55" type="ORF">DU83_10750</name>
    <name evidence="52" type="ORF">DU84_08215</name>
    <name evidence="39" type="ORF">DU85_17120</name>
    <name evidence="48" type="ORF">DU86_05515</name>
    <name evidence="44" type="ORF">DU87_14675</name>
    <name evidence="51" type="ORF">DU88_07785</name>
</gene>
<dbReference type="EMBL" id="JJQS01000015">
    <property type="protein sequence ID" value="KKH78146.1"/>
    <property type="molecule type" value="Genomic_DNA"/>
</dbReference>
<evidence type="ECO:0000313" key="73">
    <source>
        <dbReference type="Proteomes" id="UP000034152"/>
    </source>
</evidence>
<evidence type="ECO:0000313" key="78">
    <source>
        <dbReference type="Proteomes" id="UP000034243"/>
    </source>
</evidence>
<evidence type="ECO:0000313" key="109">
    <source>
        <dbReference type="Proteomes" id="UP000034950"/>
    </source>
</evidence>
<protein>
    <submittedName>
        <fullName evidence="4">Uncharacterized protein</fullName>
    </submittedName>
</protein>
<dbReference type="EMBL" id="JJQR01000009">
    <property type="protein sequence ID" value="KKH79025.1"/>
    <property type="molecule type" value="Genomic_DNA"/>
</dbReference>
<evidence type="ECO:0000313" key="53">
    <source>
        <dbReference type="EMBL" id="KKH99982.1"/>
    </source>
</evidence>
<dbReference type="EMBL" id="JJOU01000226">
    <property type="protein sequence ID" value="KKG07529.1"/>
    <property type="molecule type" value="Genomic_DNA"/>
</dbReference>
<evidence type="ECO:0000313" key="7">
    <source>
        <dbReference type="EMBL" id="KKG42575.1"/>
    </source>
</evidence>
<evidence type="ECO:0000313" key="40">
    <source>
        <dbReference type="EMBL" id="KKH53965.1"/>
    </source>
</evidence>
<dbReference type="Proteomes" id="UP000034409">
    <property type="component" value="Unassembled WGS sequence"/>
</dbReference>
<dbReference type="Proteomes" id="UP000034925">
    <property type="component" value="Unassembled WGS sequence"/>
</dbReference>
<dbReference type="Proteomes" id="UP000034064">
    <property type="component" value="Unassembled WGS sequence"/>
</dbReference>
<dbReference type="Proteomes" id="UP000034668">
    <property type="component" value="Unassembled WGS sequence"/>
</dbReference>
<evidence type="ECO:0000313" key="79">
    <source>
        <dbReference type="Proteomes" id="UP000034253"/>
    </source>
</evidence>
<dbReference type="Proteomes" id="UP000300067">
    <property type="component" value="Chromosome"/>
</dbReference>
<evidence type="ECO:0000313" key="107">
    <source>
        <dbReference type="Proteomes" id="UP000034937"/>
    </source>
</evidence>
<evidence type="ECO:0000313" key="97">
    <source>
        <dbReference type="Proteomes" id="UP000034672"/>
    </source>
</evidence>
<dbReference type="Proteomes" id="UP000034872">
    <property type="component" value="Unassembled WGS sequence"/>
</dbReference>
<dbReference type="Proteomes" id="UP000034021">
    <property type="component" value="Unassembled WGS sequence"/>
</dbReference>
<evidence type="ECO:0000313" key="5">
    <source>
        <dbReference type="EMBL" id="KKG35222.1"/>
    </source>
</evidence>
<dbReference type="Proteomes" id="UP000034243">
    <property type="component" value="Unassembled WGS sequence"/>
</dbReference>
<dbReference type="Proteomes" id="UP000034259">
    <property type="component" value="Unassembled WGS sequence"/>
</dbReference>
<evidence type="ECO:0000313" key="24">
    <source>
        <dbReference type="EMBL" id="KKG97722.1"/>
    </source>
</evidence>
<evidence type="ECO:0000313" key="12">
    <source>
        <dbReference type="EMBL" id="KKG51124.1"/>
    </source>
</evidence>
<dbReference type="EMBL" id="JJQC01000082">
    <property type="protein sequence ID" value="KKH21359.1"/>
    <property type="molecule type" value="Genomic_DNA"/>
</dbReference>
<evidence type="ECO:0000313" key="39">
    <source>
        <dbReference type="EMBL" id="KKH49202.1"/>
    </source>
</evidence>
<evidence type="ECO:0000313" key="110">
    <source>
        <dbReference type="Proteomes" id="UP000300067"/>
    </source>
</evidence>
<dbReference type="Proteomes" id="UP000034578">
    <property type="component" value="Unassembled WGS sequence"/>
</dbReference>
<dbReference type="Proteomes" id="UP000034387">
    <property type="component" value="Unassembled WGS sequence"/>
</dbReference>
<evidence type="ECO:0000313" key="42">
    <source>
        <dbReference type="EMBL" id="KKH60152.1"/>
    </source>
</evidence>
<dbReference type="EMBL" id="JJQP01000091">
    <property type="protein sequence ID" value="KKH68286.1"/>
    <property type="molecule type" value="Genomic_DNA"/>
</dbReference>
<evidence type="ECO:0000313" key="28">
    <source>
        <dbReference type="EMBL" id="KKH12078.1"/>
    </source>
</evidence>
<evidence type="ECO:0000313" key="84">
    <source>
        <dbReference type="Proteomes" id="UP000034387"/>
    </source>
</evidence>
<dbReference type="Proteomes" id="UP000034692">
    <property type="component" value="Unassembled WGS sequence"/>
</dbReference>
<dbReference type="EMBL" id="JJPE01000008">
    <property type="protein sequence ID" value="KKG48360.1"/>
    <property type="molecule type" value="Genomic_DNA"/>
</dbReference>
<dbReference type="Proteomes" id="UP000034817">
    <property type="component" value="Unassembled WGS sequence"/>
</dbReference>
<evidence type="ECO:0000313" key="30">
    <source>
        <dbReference type="EMBL" id="KKH19979.1"/>
    </source>
</evidence>
<dbReference type="EMBL" id="JJQN01000069">
    <property type="protein sequence ID" value="KKH60733.1"/>
    <property type="molecule type" value="Genomic_DNA"/>
</dbReference>
<dbReference type="EMBL" id="JJPL01000116">
    <property type="protein sequence ID" value="KKG62174.1"/>
    <property type="molecule type" value="Genomic_DNA"/>
</dbReference>
<evidence type="ECO:0000313" key="86">
    <source>
        <dbReference type="Proteomes" id="UP000034424"/>
    </source>
</evidence>
<dbReference type="EMBL" id="JJQM01000084">
    <property type="protein sequence ID" value="KKH55145.1"/>
    <property type="molecule type" value="Genomic_DNA"/>
</dbReference>
<evidence type="ECO:0000313" key="13">
    <source>
        <dbReference type="EMBL" id="KKG60964.1"/>
    </source>
</evidence>
<evidence type="ECO:0000313" key="54">
    <source>
        <dbReference type="EMBL" id="KKI04093.1"/>
    </source>
</evidence>
<dbReference type="EMBL" id="JJPH01000092">
    <property type="protein sequence ID" value="KKG51124.1"/>
    <property type="molecule type" value="Genomic_DNA"/>
</dbReference>
<dbReference type="EMBL" id="JJPT01000113">
    <property type="protein sequence ID" value="KKG89729.1"/>
    <property type="molecule type" value="Genomic_DNA"/>
</dbReference>
<dbReference type="EMBL" id="JJPR01000159">
    <property type="protein sequence ID" value="KKG82283.1"/>
    <property type="molecule type" value="Genomic_DNA"/>
</dbReference>
<evidence type="ECO:0000313" key="68">
    <source>
        <dbReference type="Proteomes" id="UP000034047"/>
    </source>
</evidence>
<evidence type="ECO:0000313" key="36">
    <source>
        <dbReference type="EMBL" id="KKH36770.1"/>
    </source>
</evidence>
<dbReference type="Proteomes" id="UP000034758">
    <property type="component" value="Unassembled WGS sequence"/>
</dbReference>
<evidence type="ECO:0000313" key="105">
    <source>
        <dbReference type="Proteomes" id="UP000034921"/>
    </source>
</evidence>
<evidence type="ECO:0000313" key="67">
    <source>
        <dbReference type="Proteomes" id="UP000034040"/>
    </source>
</evidence>
<evidence type="ECO:0000313" key="90">
    <source>
        <dbReference type="Proteomes" id="UP000034566"/>
    </source>
</evidence>
<dbReference type="EMBL" id="JJQE01000111">
    <property type="protein sequence ID" value="KKH27185.1"/>
    <property type="molecule type" value="Genomic_DNA"/>
</dbReference>
<dbReference type="EMBL" id="JJRB01000013">
    <property type="protein sequence ID" value="KKI06290.1"/>
    <property type="molecule type" value="Genomic_DNA"/>
</dbReference>
<dbReference type="EMBL" id="JJQO01000301">
    <property type="protein sequence ID" value="KKH60152.1"/>
    <property type="molecule type" value="Genomic_DNA"/>
</dbReference>
<evidence type="ECO:0000313" key="63">
    <source>
        <dbReference type="Proteomes" id="UP000033933"/>
    </source>
</evidence>
<dbReference type="Proteomes" id="UP000033987">
    <property type="component" value="Unassembled WGS sequence"/>
</dbReference>
<name>A0A0F8CRI6_METMZ</name>
<evidence type="ECO:0000313" key="31">
    <source>
        <dbReference type="EMBL" id="KKH21359.1"/>
    </source>
</evidence>
<evidence type="ECO:0000313" key="47">
    <source>
        <dbReference type="EMBL" id="KKH78146.1"/>
    </source>
</evidence>
<accession>A0A0F8CRI6</accession>
<evidence type="ECO:0000313" key="45">
    <source>
        <dbReference type="EMBL" id="KKH68286.1"/>
    </source>
</evidence>
<dbReference type="EMBL" id="CP029709">
    <property type="protein sequence ID" value="QCR15107.1"/>
    <property type="molecule type" value="Genomic_DNA"/>
</dbReference>